<dbReference type="Proteomes" id="UP000053660">
    <property type="component" value="Unassembled WGS sequence"/>
</dbReference>
<dbReference type="InterPro" id="IPR052797">
    <property type="entry name" value="RegFact_GeneExpr_CellDeath"/>
</dbReference>
<name>A0A0B1SZ04_OESDE</name>
<dbReference type="OrthoDB" id="10313755at2759"/>
<sequence length="469" mass="52717">MTMDETRPLAADPSSRPDGVIESFVEDGRGSDVVAAGPVEITQPVEEIVEERYEEYIPVDDASVPRQDEHASVRDSAKAQRHALGVGAFRCPPKYACLGCRGLLTEAQRDRHKMLGCDKDKDLKNPDFADLPPKHNGSFCSECLAFYPTIRMLCMHHEHEHGLDCPVEEVLVKSEAEFDQFYKWIQSEGGIKFIGTKARTSRDGSRVYRFFQCILVGRGTKPAEELAKRGIKGRPLLSCTAYVRRIPQDDGTFIVEYCSVHSHGFPLNEPAAFFNAEKFVRRRRKRSPGSVTVKRSLSPNTASPSTQRTNANATGTWHSPRARKRSAAMQRAIDDNYYNGVDVSYVGEEEDISERHTPPDIKPPPMLKLQPTLSNEEESPARKKGRPRARYVGNSSRSVNDSLISPIDAAKKSLEVIFQKLSTLPPEMTQQFVPILEDLASDATDAHDKFEELKNFVPRRSLARFRNQR</sequence>
<dbReference type="AlphaFoldDB" id="A0A0B1SZ04"/>
<dbReference type="PANTHER" id="PTHR33936:SF25">
    <property type="entry name" value="C2H2-TYPE DOMAIN-CONTAINING PROTEIN"/>
    <property type="match status" value="1"/>
</dbReference>
<feature type="compositionally biased region" description="Polar residues" evidence="1">
    <location>
        <begin position="289"/>
        <end position="317"/>
    </location>
</feature>
<feature type="region of interest" description="Disordered" evidence="1">
    <location>
        <begin position="284"/>
        <end position="328"/>
    </location>
</feature>
<protein>
    <submittedName>
        <fullName evidence="2">Uncharacterized protein</fullName>
    </submittedName>
</protein>
<evidence type="ECO:0000256" key="1">
    <source>
        <dbReference type="SAM" id="MobiDB-lite"/>
    </source>
</evidence>
<organism evidence="2 3">
    <name type="scientific">Oesophagostomum dentatum</name>
    <name type="common">Nodular worm</name>
    <dbReference type="NCBI Taxonomy" id="61180"/>
    <lineage>
        <taxon>Eukaryota</taxon>
        <taxon>Metazoa</taxon>
        <taxon>Ecdysozoa</taxon>
        <taxon>Nematoda</taxon>
        <taxon>Chromadorea</taxon>
        <taxon>Rhabditida</taxon>
        <taxon>Rhabditina</taxon>
        <taxon>Rhabditomorpha</taxon>
        <taxon>Strongyloidea</taxon>
        <taxon>Strongylidae</taxon>
        <taxon>Oesophagostomum</taxon>
    </lineage>
</organism>
<gene>
    <name evidence="2" type="ORF">OESDEN_09971</name>
</gene>
<dbReference type="EMBL" id="KN553291">
    <property type="protein sequence ID" value="KHJ90189.1"/>
    <property type="molecule type" value="Genomic_DNA"/>
</dbReference>
<evidence type="ECO:0000313" key="3">
    <source>
        <dbReference type="Proteomes" id="UP000053660"/>
    </source>
</evidence>
<reference evidence="2 3" key="1">
    <citation type="submission" date="2014-03" db="EMBL/GenBank/DDBJ databases">
        <title>Draft genome of the hookworm Oesophagostomum dentatum.</title>
        <authorList>
            <person name="Mitreva M."/>
        </authorList>
    </citation>
    <scope>NUCLEOTIDE SEQUENCE [LARGE SCALE GENOMIC DNA]</scope>
    <source>
        <strain evidence="2 3">OD-Hann</strain>
    </source>
</reference>
<dbReference type="PANTHER" id="PTHR33936">
    <property type="entry name" value="PROTEIN CBG17840"/>
    <property type="match status" value="1"/>
</dbReference>
<proteinExistence type="predicted"/>
<feature type="region of interest" description="Disordered" evidence="1">
    <location>
        <begin position="1"/>
        <end position="31"/>
    </location>
</feature>
<evidence type="ECO:0000313" key="2">
    <source>
        <dbReference type="EMBL" id="KHJ90189.1"/>
    </source>
</evidence>
<feature type="region of interest" description="Disordered" evidence="1">
    <location>
        <begin position="349"/>
        <end position="397"/>
    </location>
</feature>
<keyword evidence="3" id="KW-1185">Reference proteome</keyword>
<accession>A0A0B1SZ04</accession>